<protein>
    <submittedName>
        <fullName evidence="4">MarR family transcriptional regulator</fullName>
    </submittedName>
</protein>
<proteinExistence type="predicted"/>
<dbReference type="PANTHER" id="PTHR13947">
    <property type="entry name" value="GNAT FAMILY N-ACETYLTRANSFERASE"/>
    <property type="match status" value="1"/>
</dbReference>
<dbReference type="InterPro" id="IPR036390">
    <property type="entry name" value="WH_DNA-bd_sf"/>
</dbReference>
<accession>A0A8J3ZEJ5</accession>
<dbReference type="PANTHER" id="PTHR13947:SF37">
    <property type="entry name" value="LD18367P"/>
    <property type="match status" value="1"/>
</dbReference>
<dbReference type="EMBL" id="BOPG01000065">
    <property type="protein sequence ID" value="GIJ61353.1"/>
    <property type="molecule type" value="Genomic_DNA"/>
</dbReference>
<dbReference type="Pfam" id="PF01047">
    <property type="entry name" value="MarR"/>
    <property type="match status" value="1"/>
</dbReference>
<dbReference type="PROSITE" id="PS51186">
    <property type="entry name" value="GNAT"/>
    <property type="match status" value="1"/>
</dbReference>
<feature type="domain" description="HTH marR-type" evidence="2">
    <location>
        <begin position="7"/>
        <end position="142"/>
    </location>
</feature>
<comment type="caution">
    <text evidence="4">The sequence shown here is derived from an EMBL/GenBank/DDBJ whole genome shotgun (WGS) entry which is preliminary data.</text>
</comment>
<evidence type="ECO:0000259" key="2">
    <source>
        <dbReference type="PROSITE" id="PS50995"/>
    </source>
</evidence>
<dbReference type="InterPro" id="IPR000182">
    <property type="entry name" value="GNAT_dom"/>
</dbReference>
<dbReference type="GO" id="GO:0003700">
    <property type="term" value="F:DNA-binding transcription factor activity"/>
    <property type="evidence" value="ECO:0007669"/>
    <property type="project" value="InterPro"/>
</dbReference>
<feature type="domain" description="N-acetyltransferase" evidence="3">
    <location>
        <begin position="152"/>
        <end position="308"/>
    </location>
</feature>
<evidence type="ECO:0000259" key="3">
    <source>
        <dbReference type="PROSITE" id="PS51186"/>
    </source>
</evidence>
<gene>
    <name evidence="4" type="primary">yjgM</name>
    <name evidence="4" type="ORF">Vau01_088690</name>
</gene>
<evidence type="ECO:0000256" key="1">
    <source>
        <dbReference type="ARBA" id="ARBA00022679"/>
    </source>
</evidence>
<dbReference type="Gene3D" id="3.40.630.30">
    <property type="match status" value="1"/>
</dbReference>
<dbReference type="Proteomes" id="UP000612585">
    <property type="component" value="Unassembled WGS sequence"/>
</dbReference>
<sequence length="308" mass="33456">MGTLCGMTDAVLAVREFSRFYTGVIGLLGDYRLAAPYSLTEARVLYELGQADATDTLDLRTRLSLDPGYLSRIVAKLDAAGLVTSERSTVDGRRQVLRLTDAGREVQRDLDARSSEQVAGLLDGAAGTEREALVGALATVRSILSRTPRGPVSLRSLRPGDLGWVVQRHGARYAEEYGFDVTFEGLVAQIVGEFGLAGDDPNQAAWIAELDGEPVGCVFCTRKDEKVAQLRLLLVEPSARGAGVGTALVNECIRFATAAGYGEMMLWTNNILHAARRVYQRAGFTLEYEGPKPNFGVDLTEQVWRKAL</sequence>
<organism evidence="4 5">
    <name type="scientific">Virgisporangium aurantiacum</name>
    <dbReference type="NCBI Taxonomy" id="175570"/>
    <lineage>
        <taxon>Bacteria</taxon>
        <taxon>Bacillati</taxon>
        <taxon>Actinomycetota</taxon>
        <taxon>Actinomycetes</taxon>
        <taxon>Micromonosporales</taxon>
        <taxon>Micromonosporaceae</taxon>
        <taxon>Virgisporangium</taxon>
    </lineage>
</organism>
<evidence type="ECO:0000313" key="4">
    <source>
        <dbReference type="EMBL" id="GIJ61353.1"/>
    </source>
</evidence>
<dbReference type="SMART" id="SM00347">
    <property type="entry name" value="HTH_MARR"/>
    <property type="match status" value="1"/>
</dbReference>
<keyword evidence="5" id="KW-1185">Reference proteome</keyword>
<dbReference type="InterPro" id="IPR016181">
    <property type="entry name" value="Acyl_CoA_acyltransferase"/>
</dbReference>
<dbReference type="Pfam" id="PF00583">
    <property type="entry name" value="Acetyltransf_1"/>
    <property type="match status" value="1"/>
</dbReference>
<dbReference type="Gene3D" id="1.10.10.10">
    <property type="entry name" value="Winged helix-like DNA-binding domain superfamily/Winged helix DNA-binding domain"/>
    <property type="match status" value="1"/>
</dbReference>
<dbReference type="PROSITE" id="PS50995">
    <property type="entry name" value="HTH_MARR_2"/>
    <property type="match status" value="1"/>
</dbReference>
<evidence type="ECO:0000313" key="5">
    <source>
        <dbReference type="Proteomes" id="UP000612585"/>
    </source>
</evidence>
<dbReference type="InterPro" id="IPR000835">
    <property type="entry name" value="HTH_MarR-typ"/>
</dbReference>
<dbReference type="InterPro" id="IPR036388">
    <property type="entry name" value="WH-like_DNA-bd_sf"/>
</dbReference>
<reference evidence="4" key="1">
    <citation type="submission" date="2021-01" db="EMBL/GenBank/DDBJ databases">
        <title>Whole genome shotgun sequence of Virgisporangium aurantiacum NBRC 16421.</title>
        <authorList>
            <person name="Komaki H."/>
            <person name="Tamura T."/>
        </authorList>
    </citation>
    <scope>NUCLEOTIDE SEQUENCE</scope>
    <source>
        <strain evidence="4">NBRC 16421</strain>
    </source>
</reference>
<dbReference type="AlphaFoldDB" id="A0A8J3ZEJ5"/>
<dbReference type="InterPro" id="IPR050769">
    <property type="entry name" value="NAT_camello-type"/>
</dbReference>
<dbReference type="SUPFAM" id="SSF55729">
    <property type="entry name" value="Acyl-CoA N-acyltransferases (Nat)"/>
    <property type="match status" value="1"/>
</dbReference>
<dbReference type="CDD" id="cd04301">
    <property type="entry name" value="NAT_SF"/>
    <property type="match status" value="1"/>
</dbReference>
<dbReference type="GO" id="GO:0008080">
    <property type="term" value="F:N-acetyltransferase activity"/>
    <property type="evidence" value="ECO:0007669"/>
    <property type="project" value="InterPro"/>
</dbReference>
<keyword evidence="1" id="KW-0808">Transferase</keyword>
<name>A0A8J3ZEJ5_9ACTN</name>
<dbReference type="SUPFAM" id="SSF46785">
    <property type="entry name" value="Winged helix' DNA-binding domain"/>
    <property type="match status" value="1"/>
</dbReference>